<evidence type="ECO:0000313" key="3">
    <source>
        <dbReference type="Proteomes" id="UP001151760"/>
    </source>
</evidence>
<dbReference type="InterPro" id="IPR043502">
    <property type="entry name" value="DNA/RNA_pol_sf"/>
</dbReference>
<feature type="compositionally biased region" description="Polar residues" evidence="1">
    <location>
        <begin position="285"/>
        <end position="294"/>
    </location>
</feature>
<keyword evidence="3" id="KW-1185">Reference proteome</keyword>
<dbReference type="Gene3D" id="3.30.70.270">
    <property type="match status" value="1"/>
</dbReference>
<feature type="compositionally biased region" description="Basic and acidic residues" evidence="1">
    <location>
        <begin position="84"/>
        <end position="93"/>
    </location>
</feature>
<organism evidence="2 3">
    <name type="scientific">Tanacetum coccineum</name>
    <dbReference type="NCBI Taxonomy" id="301880"/>
    <lineage>
        <taxon>Eukaryota</taxon>
        <taxon>Viridiplantae</taxon>
        <taxon>Streptophyta</taxon>
        <taxon>Embryophyta</taxon>
        <taxon>Tracheophyta</taxon>
        <taxon>Spermatophyta</taxon>
        <taxon>Magnoliopsida</taxon>
        <taxon>eudicotyledons</taxon>
        <taxon>Gunneridae</taxon>
        <taxon>Pentapetalae</taxon>
        <taxon>asterids</taxon>
        <taxon>campanulids</taxon>
        <taxon>Asterales</taxon>
        <taxon>Asteraceae</taxon>
        <taxon>Asteroideae</taxon>
        <taxon>Anthemideae</taxon>
        <taxon>Anthemidinae</taxon>
        <taxon>Tanacetum</taxon>
    </lineage>
</organism>
<proteinExistence type="predicted"/>
<dbReference type="InterPro" id="IPR053134">
    <property type="entry name" value="RNA-dir_DNA_polymerase"/>
</dbReference>
<accession>A0ABQ5DAF5</accession>
<feature type="compositionally biased region" description="Basic and acidic residues" evidence="1">
    <location>
        <begin position="706"/>
        <end position="722"/>
    </location>
</feature>
<protein>
    <recommendedName>
        <fullName evidence="4">Reverse transcriptase</fullName>
    </recommendedName>
</protein>
<comment type="caution">
    <text evidence="2">The sequence shown here is derived from an EMBL/GenBank/DDBJ whole genome shotgun (WGS) entry which is preliminary data.</text>
</comment>
<name>A0ABQ5DAF5_9ASTR</name>
<feature type="region of interest" description="Disordered" evidence="1">
    <location>
        <begin position="439"/>
        <end position="478"/>
    </location>
</feature>
<sequence length="732" mass="83069">MALTRTLVRPPLPCFGYVTASWWTCEIRGAHRLAHVFSRPTACAFSSVYRANTSVAFAGSSAVSLSRTRYALRESSAPSPRVSPPERPKDKTGLDASAKLTRAKLNKRSGDADLSKEKLGPESPLEFQRSWYVEGHIRSRVISSVLIQRYLRANRQRFNPREGPQSLLGDEGLCSGGTKLNTIFTTTEGATTRDVGMETHEGHTEPVLQTQKTPSPSPAFIKENIDILRTMIKEHDQQAKMKATPRKLAYADSDKEAPVGSLAKGFSDRFSLESSGTSDTHRQTRSTIKSQKTPSKNKEPIQEGLEGPSLGEKWPLGRQKWSVLPKRTNDTFARHGPEDLKEQEIGAALGKHEGIWGCTLLIPGKILSPRLPRLLEKSSPWKAGHNTNDCYQLKKQIEEAVASGKLAHLVKDIRRNNQRNGNQGRNDVKVINMIREEGNRKRPFEEGRSVEVRQKSCMSTDSENSMSTSGQDSDDRFFERNIPPPGGSWKEIQWRQHEEKMSRIREQVILRSKGNPERRPTSDTMSLGRTRNKEGTEEVFTISQERPNQYVTMGATLTTNCKQLLADVMRENMERRPIAPEGRLALKEKVFRWLREGLIRKVLHPEWITNAIPIKLTNGTWKVQIDYSGLNKACAKFMYPFPEEGENLASLMGYSYKCFLQLPKEYSQIRMAEEDKEKTGFHTEERYMFHPHAKRIKELRCYTSEDDGKSLNRSKSTERGNILERNSNKKKK</sequence>
<dbReference type="PANTHER" id="PTHR24559:SF444">
    <property type="entry name" value="REVERSE TRANSCRIPTASE DOMAIN-CONTAINING PROTEIN"/>
    <property type="match status" value="1"/>
</dbReference>
<feature type="region of interest" description="Disordered" evidence="1">
    <location>
        <begin position="513"/>
        <end position="536"/>
    </location>
</feature>
<feature type="region of interest" description="Disordered" evidence="1">
    <location>
        <begin position="269"/>
        <end position="312"/>
    </location>
</feature>
<gene>
    <name evidence="2" type="ORF">Tco_0925776</name>
</gene>
<dbReference type="Gene3D" id="3.10.10.10">
    <property type="entry name" value="HIV Type 1 Reverse Transcriptase, subunit A, domain 1"/>
    <property type="match status" value="1"/>
</dbReference>
<feature type="compositionally biased region" description="Polar residues" evidence="1">
    <location>
        <begin position="456"/>
        <end position="471"/>
    </location>
</feature>
<dbReference type="PANTHER" id="PTHR24559">
    <property type="entry name" value="TRANSPOSON TY3-I GAG-POL POLYPROTEIN"/>
    <property type="match status" value="1"/>
</dbReference>
<feature type="region of interest" description="Disordered" evidence="1">
    <location>
        <begin position="74"/>
        <end position="96"/>
    </location>
</feature>
<feature type="compositionally biased region" description="Basic and acidic residues" evidence="1">
    <location>
        <begin position="439"/>
        <end position="454"/>
    </location>
</feature>
<dbReference type="SUPFAM" id="SSF56672">
    <property type="entry name" value="DNA/RNA polymerases"/>
    <property type="match status" value="1"/>
</dbReference>
<dbReference type="Proteomes" id="UP001151760">
    <property type="component" value="Unassembled WGS sequence"/>
</dbReference>
<evidence type="ECO:0008006" key="4">
    <source>
        <dbReference type="Google" id="ProtNLM"/>
    </source>
</evidence>
<reference evidence="2" key="1">
    <citation type="journal article" date="2022" name="Int. J. Mol. Sci.">
        <title>Draft Genome of Tanacetum Coccineum: Genomic Comparison of Closely Related Tanacetum-Family Plants.</title>
        <authorList>
            <person name="Yamashiro T."/>
            <person name="Shiraishi A."/>
            <person name="Nakayama K."/>
            <person name="Satake H."/>
        </authorList>
    </citation>
    <scope>NUCLEOTIDE SEQUENCE</scope>
</reference>
<feature type="region of interest" description="Disordered" evidence="1">
    <location>
        <begin position="704"/>
        <end position="732"/>
    </location>
</feature>
<dbReference type="EMBL" id="BQNB010015044">
    <property type="protein sequence ID" value="GJT35357.1"/>
    <property type="molecule type" value="Genomic_DNA"/>
</dbReference>
<evidence type="ECO:0000256" key="1">
    <source>
        <dbReference type="SAM" id="MobiDB-lite"/>
    </source>
</evidence>
<evidence type="ECO:0000313" key="2">
    <source>
        <dbReference type="EMBL" id="GJT35357.1"/>
    </source>
</evidence>
<reference evidence="2" key="2">
    <citation type="submission" date="2022-01" db="EMBL/GenBank/DDBJ databases">
        <authorList>
            <person name="Yamashiro T."/>
            <person name="Shiraishi A."/>
            <person name="Satake H."/>
            <person name="Nakayama K."/>
        </authorList>
    </citation>
    <scope>NUCLEOTIDE SEQUENCE</scope>
</reference>
<dbReference type="InterPro" id="IPR043128">
    <property type="entry name" value="Rev_trsase/Diguanyl_cyclase"/>
</dbReference>